<dbReference type="Gene3D" id="3.30.1490.20">
    <property type="entry name" value="ATP-grasp fold, A domain"/>
    <property type="match status" value="1"/>
</dbReference>
<dbReference type="Proteomes" id="UP000885931">
    <property type="component" value="Unassembled WGS sequence"/>
</dbReference>
<dbReference type="PIRSF" id="PIRSF001554">
    <property type="entry name" value="SucCS_beta"/>
    <property type="match status" value="1"/>
</dbReference>
<comment type="caution">
    <text evidence="10">The sequence shown here is derived from an EMBL/GenBank/DDBJ whole genome shotgun (WGS) entry which is preliminary data.</text>
</comment>
<keyword evidence="3 7" id="KW-0436">Ligase</keyword>
<keyword evidence="6 7" id="KW-0460">Magnesium</keyword>
<reference evidence="10" key="1">
    <citation type="journal article" date="2020" name="mSystems">
        <title>Genome- and Community-Level Interaction Insights into Carbon Utilization and Element Cycling Functions of Hydrothermarchaeota in Hydrothermal Sediment.</title>
        <authorList>
            <person name="Zhou Z."/>
            <person name="Liu Y."/>
            <person name="Xu W."/>
            <person name="Pan J."/>
            <person name="Luo Z.H."/>
            <person name="Li M."/>
        </authorList>
    </citation>
    <scope>NUCLEOTIDE SEQUENCE [LARGE SCALE GENOMIC DNA]</scope>
    <source>
        <strain evidence="10">HyVt-237</strain>
    </source>
</reference>
<dbReference type="EMBL" id="DRBW01000057">
    <property type="protein sequence ID" value="HDM89879.1"/>
    <property type="molecule type" value="Genomic_DNA"/>
</dbReference>
<comment type="caution">
    <text evidence="7">Lacks conserved residue(s) required for the propagation of feature annotation.</text>
</comment>
<feature type="binding site" evidence="7">
    <location>
        <position position="191"/>
    </location>
    <ligand>
        <name>Mg(2+)</name>
        <dbReference type="ChEBI" id="CHEBI:18420"/>
    </ligand>
</feature>
<dbReference type="InterPro" id="IPR013815">
    <property type="entry name" value="ATP_grasp_subdomain_1"/>
</dbReference>
<dbReference type="Gene3D" id="3.30.470.20">
    <property type="entry name" value="ATP-grasp fold, B domain"/>
    <property type="match status" value="1"/>
</dbReference>
<dbReference type="FunFam" id="3.40.50.261:FF:000001">
    <property type="entry name" value="Succinate--CoA ligase [ADP-forming] subunit beta"/>
    <property type="match status" value="1"/>
</dbReference>
<dbReference type="GO" id="GO:0000287">
    <property type="term" value="F:magnesium ion binding"/>
    <property type="evidence" value="ECO:0007669"/>
    <property type="project" value="UniProtKB-UniRule"/>
</dbReference>
<feature type="binding site" evidence="7">
    <location>
        <position position="256"/>
    </location>
    <ligand>
        <name>substrate</name>
        <note>ligand shared with subunit alpha</note>
    </ligand>
</feature>
<dbReference type="EC" id="6.2.1.5" evidence="7"/>
<accession>A0A7C1B387</accession>
<feature type="binding site" evidence="7">
    <location>
        <position position="94"/>
    </location>
    <ligand>
        <name>ATP</name>
        <dbReference type="ChEBI" id="CHEBI:30616"/>
    </ligand>
</feature>
<dbReference type="InterPro" id="IPR013650">
    <property type="entry name" value="ATP-grasp_succ-CoA_synth-type"/>
</dbReference>
<feature type="binding site" evidence="7">
    <location>
        <position position="99"/>
    </location>
    <ligand>
        <name>ATP</name>
        <dbReference type="ChEBI" id="CHEBI:30616"/>
    </ligand>
</feature>
<dbReference type="GO" id="GO:0006099">
    <property type="term" value="P:tricarboxylic acid cycle"/>
    <property type="evidence" value="ECO:0007669"/>
    <property type="project" value="UniProtKB-UniRule"/>
</dbReference>
<comment type="subunit">
    <text evidence="7">Heterotetramer of two alpha and two beta subunits.</text>
</comment>
<dbReference type="FunFam" id="3.30.470.20:FF:000002">
    <property type="entry name" value="Succinate--CoA ligase [ADP-forming] subunit beta"/>
    <property type="match status" value="1"/>
</dbReference>
<comment type="catalytic activity">
    <reaction evidence="7">
        <text>GTP + succinate + CoA = succinyl-CoA + GDP + phosphate</text>
        <dbReference type="Rhea" id="RHEA:22120"/>
        <dbReference type="ChEBI" id="CHEBI:30031"/>
        <dbReference type="ChEBI" id="CHEBI:37565"/>
        <dbReference type="ChEBI" id="CHEBI:43474"/>
        <dbReference type="ChEBI" id="CHEBI:57287"/>
        <dbReference type="ChEBI" id="CHEBI:57292"/>
        <dbReference type="ChEBI" id="CHEBI:58189"/>
    </reaction>
</comment>
<comment type="catalytic activity">
    <reaction evidence="7">
        <text>succinate + ATP + CoA = succinyl-CoA + ADP + phosphate</text>
        <dbReference type="Rhea" id="RHEA:17661"/>
        <dbReference type="ChEBI" id="CHEBI:30031"/>
        <dbReference type="ChEBI" id="CHEBI:30616"/>
        <dbReference type="ChEBI" id="CHEBI:43474"/>
        <dbReference type="ChEBI" id="CHEBI:57287"/>
        <dbReference type="ChEBI" id="CHEBI:57292"/>
        <dbReference type="ChEBI" id="CHEBI:456216"/>
        <dbReference type="EC" id="6.2.1.5"/>
    </reaction>
</comment>
<dbReference type="InterPro" id="IPR005811">
    <property type="entry name" value="SUCC_ACL_C"/>
</dbReference>
<proteinExistence type="inferred from homology"/>
<evidence type="ECO:0000259" key="9">
    <source>
        <dbReference type="PROSITE" id="PS50975"/>
    </source>
</evidence>
<evidence type="ECO:0000256" key="3">
    <source>
        <dbReference type="ARBA" id="ARBA00022598"/>
    </source>
</evidence>
<dbReference type="GO" id="GO:0004775">
    <property type="term" value="F:succinate-CoA ligase (ADP-forming) activity"/>
    <property type="evidence" value="ECO:0007669"/>
    <property type="project" value="UniProtKB-UniRule"/>
</dbReference>
<dbReference type="PANTHER" id="PTHR11815:SF10">
    <property type="entry name" value="SUCCINATE--COA LIGASE [GDP-FORMING] SUBUNIT BETA, MITOCHONDRIAL"/>
    <property type="match status" value="1"/>
</dbReference>
<dbReference type="InterPro" id="IPR016102">
    <property type="entry name" value="Succinyl-CoA_synth-like"/>
</dbReference>
<comment type="similarity">
    <text evidence="1 7">Belongs to the succinate/malate CoA ligase beta subunit family.</text>
</comment>
<sequence>MKLLEYSSKEVMKEFGIKVQPGFLARNMEEVRQALDKLNFPVVIKAQVPVGGRGKAGGIKLASNKEEALEKAKKILSMEIKGIPVKKVLVSEAIDIDREFYLGIVIDRRSGKAVVMASAEGGVDIEEVARTKPEAIHKLEVDPRWGLRPFEARDLMFKIFDDKKTALKASGFLLKLYRCFAEKDAQLAEINPLALDKQGELWAVDAKILIDDNALPRHPELESMRDMDYADMKELEAKEADLSFVSLDGYIGCCVNGAGLAMATMDIIKKYGGEPANFLDIGGSSRPEKVRKAMEIILRDPKVRSIYFNIFGGITRCDDVAKGLIQAFRELNVKQPVIIRLTGTNEDTARKMLEESGLPLHPVKTMREGAIRAIEMAGEKPLI</sequence>
<dbReference type="SUPFAM" id="SSF56059">
    <property type="entry name" value="Glutathione synthetase ATP-binding domain-like"/>
    <property type="match status" value="1"/>
</dbReference>
<dbReference type="GO" id="GO:0006104">
    <property type="term" value="P:succinyl-CoA metabolic process"/>
    <property type="evidence" value="ECO:0007669"/>
    <property type="project" value="TreeGrafter"/>
</dbReference>
<evidence type="ECO:0000256" key="2">
    <source>
        <dbReference type="ARBA" id="ARBA00022532"/>
    </source>
</evidence>
<feature type="binding site" evidence="7">
    <location>
        <begin position="52"/>
        <end position="54"/>
    </location>
    <ligand>
        <name>ATP</name>
        <dbReference type="ChEBI" id="CHEBI:30616"/>
    </ligand>
</feature>
<dbReference type="NCBIfam" id="NF001913">
    <property type="entry name" value="PRK00696.1"/>
    <property type="match status" value="1"/>
</dbReference>
<dbReference type="PROSITE" id="PS50975">
    <property type="entry name" value="ATP_GRASP"/>
    <property type="match status" value="1"/>
</dbReference>
<dbReference type="Gene3D" id="3.40.50.261">
    <property type="entry name" value="Succinyl-CoA synthetase domains"/>
    <property type="match status" value="1"/>
</dbReference>
<name>A0A7C1B387_UNCW3</name>
<evidence type="ECO:0000313" key="10">
    <source>
        <dbReference type="EMBL" id="HDM89879.1"/>
    </source>
</evidence>
<dbReference type="PANTHER" id="PTHR11815">
    <property type="entry name" value="SUCCINYL-COA SYNTHETASE BETA CHAIN"/>
    <property type="match status" value="1"/>
</dbReference>
<comment type="pathway">
    <text evidence="7">Carbohydrate metabolism; tricarboxylic acid cycle; succinate from succinyl-CoA (ligase route): step 1/1.</text>
</comment>
<dbReference type="NCBIfam" id="TIGR01016">
    <property type="entry name" value="sucCoAbeta"/>
    <property type="match status" value="1"/>
</dbReference>
<dbReference type="GO" id="GO:0005524">
    <property type="term" value="F:ATP binding"/>
    <property type="evidence" value="ECO:0007669"/>
    <property type="project" value="UniProtKB-UniRule"/>
</dbReference>
<keyword evidence="5 7" id="KW-0547">Nucleotide-binding</keyword>
<dbReference type="Pfam" id="PF08442">
    <property type="entry name" value="ATP-grasp_2"/>
    <property type="match status" value="1"/>
</dbReference>
<feature type="binding site" evidence="7">
    <location>
        <position position="45"/>
    </location>
    <ligand>
        <name>ATP</name>
        <dbReference type="ChEBI" id="CHEBI:30616"/>
    </ligand>
</feature>
<dbReference type="InterPro" id="IPR011761">
    <property type="entry name" value="ATP-grasp"/>
</dbReference>
<dbReference type="HAMAP" id="MF_00558">
    <property type="entry name" value="Succ_CoA_beta"/>
    <property type="match status" value="1"/>
</dbReference>
<evidence type="ECO:0000256" key="8">
    <source>
        <dbReference type="PROSITE-ProRule" id="PRU00409"/>
    </source>
</evidence>
<evidence type="ECO:0000256" key="1">
    <source>
        <dbReference type="ARBA" id="ARBA00009182"/>
    </source>
</evidence>
<comment type="cofactor">
    <cofactor evidence="7">
        <name>Mg(2+)</name>
        <dbReference type="ChEBI" id="CHEBI:18420"/>
    </cofactor>
    <text evidence="7">Binds 1 Mg(2+) ion per subunit.</text>
</comment>
<dbReference type="GO" id="GO:0005829">
    <property type="term" value="C:cytosol"/>
    <property type="evidence" value="ECO:0007669"/>
    <property type="project" value="TreeGrafter"/>
</dbReference>
<feature type="binding site" evidence="7">
    <location>
        <position position="205"/>
    </location>
    <ligand>
        <name>Mg(2+)</name>
        <dbReference type="ChEBI" id="CHEBI:18420"/>
    </ligand>
</feature>
<dbReference type="GO" id="GO:0042709">
    <property type="term" value="C:succinate-CoA ligase complex"/>
    <property type="evidence" value="ECO:0007669"/>
    <property type="project" value="TreeGrafter"/>
</dbReference>
<protein>
    <recommendedName>
        <fullName evidence="7">Succinate--CoA ligase [ADP-forming] subunit beta</fullName>
        <ecNumber evidence="7">6.2.1.5</ecNumber>
    </recommendedName>
    <alternativeName>
        <fullName evidence="7">Succinyl-CoA synthetase subunit beta</fullName>
        <shortName evidence="7">SCS-beta</shortName>
    </alternativeName>
</protein>
<dbReference type="InterPro" id="IPR005809">
    <property type="entry name" value="Succ_CoA_ligase-like_bsu"/>
</dbReference>
<feature type="binding site" evidence="7">
    <location>
        <begin position="313"/>
        <end position="315"/>
    </location>
    <ligand>
        <name>substrate</name>
        <note>ligand shared with subunit alpha</note>
    </ligand>
</feature>
<organism evidence="10">
    <name type="scientific">candidate division WOR-3 bacterium</name>
    <dbReference type="NCBI Taxonomy" id="2052148"/>
    <lineage>
        <taxon>Bacteria</taxon>
        <taxon>Bacteria division WOR-3</taxon>
    </lineage>
</organism>
<gene>
    <name evidence="7" type="primary">sucC</name>
    <name evidence="10" type="ORF">ENG67_01555</name>
</gene>
<evidence type="ECO:0000256" key="5">
    <source>
        <dbReference type="ARBA" id="ARBA00022741"/>
    </source>
</evidence>
<feature type="domain" description="ATP-grasp" evidence="9">
    <location>
        <begin position="9"/>
        <end position="241"/>
    </location>
</feature>
<evidence type="ECO:0000256" key="4">
    <source>
        <dbReference type="ARBA" id="ARBA00022723"/>
    </source>
</evidence>
<dbReference type="Pfam" id="PF00549">
    <property type="entry name" value="Ligase_CoA"/>
    <property type="match status" value="1"/>
</dbReference>
<keyword evidence="7 8" id="KW-0067">ATP-binding</keyword>
<dbReference type="SUPFAM" id="SSF52210">
    <property type="entry name" value="Succinyl-CoA synthetase domains"/>
    <property type="match status" value="1"/>
</dbReference>
<evidence type="ECO:0000256" key="7">
    <source>
        <dbReference type="HAMAP-Rule" id="MF_00558"/>
    </source>
</evidence>
<evidence type="ECO:0000256" key="6">
    <source>
        <dbReference type="ARBA" id="ARBA00022842"/>
    </source>
</evidence>
<dbReference type="AlphaFoldDB" id="A0A7C1B387"/>
<keyword evidence="4 7" id="KW-0479">Metal-binding</keyword>
<keyword evidence="2 7" id="KW-0816">Tricarboxylic acid cycle</keyword>
<comment type="function">
    <text evidence="7">Succinyl-CoA synthetase functions in the citric acid cycle (TCA), coupling the hydrolysis of succinyl-CoA to the synthesis of either ATP or GTP and thus represents the only step of substrate-level phosphorylation in the TCA. The beta subunit provides nucleotide specificity of the enzyme and binds the substrate succinate, while the binding sites for coenzyme A and phosphate are found in the alpha subunit.</text>
</comment>
<dbReference type="UniPathway" id="UPA00223">
    <property type="reaction ID" value="UER00999"/>
</dbReference>